<name>A0A4R0S2Y8_BIFLL</name>
<dbReference type="Gene3D" id="1.10.10.2910">
    <property type="match status" value="1"/>
</dbReference>
<evidence type="ECO:0000313" key="3">
    <source>
        <dbReference type="Proteomes" id="UP000293701"/>
    </source>
</evidence>
<dbReference type="EMBL" id="SHPM01000015">
    <property type="protein sequence ID" value="TCD74871.1"/>
    <property type="molecule type" value="Genomic_DNA"/>
</dbReference>
<dbReference type="InterPro" id="IPR010359">
    <property type="entry name" value="IrrE_HExxH"/>
</dbReference>
<evidence type="ECO:0000313" key="2">
    <source>
        <dbReference type="EMBL" id="TCD74871.1"/>
    </source>
</evidence>
<comment type="caution">
    <text evidence="2">The sequence shown here is derived from an EMBL/GenBank/DDBJ whole genome shotgun (WGS) entry which is preliminary data.</text>
</comment>
<reference evidence="2 3" key="1">
    <citation type="journal article" date="2018" name="Sci. Rep.">
        <title>Genomic diversity and distribution of Bifidobacterium longum subsp. longum across the human lifespan.</title>
        <authorList>
            <person name="Odamaki T."/>
            <person name="Bottacini F."/>
            <person name="Kato K."/>
            <person name="Mitsuyama E."/>
            <person name="Yoshida K."/>
            <person name="Horigome A."/>
            <person name="Xiao J.Z."/>
            <person name="van Sinderen D."/>
        </authorList>
    </citation>
    <scope>NUCLEOTIDE SEQUENCE [LARGE SCALE GENOMIC DNA]</scope>
    <source>
        <strain evidence="2 3">MCC10002</strain>
    </source>
</reference>
<dbReference type="Pfam" id="PF06114">
    <property type="entry name" value="Peptidase_M78"/>
    <property type="match status" value="1"/>
</dbReference>
<dbReference type="Proteomes" id="UP000293701">
    <property type="component" value="Unassembled WGS sequence"/>
</dbReference>
<dbReference type="AlphaFoldDB" id="A0A4R0S2Y8"/>
<feature type="domain" description="IrrE N-terminal-like" evidence="1">
    <location>
        <begin position="41"/>
        <end position="105"/>
    </location>
</feature>
<organism evidence="2 3">
    <name type="scientific">Bifidobacterium longum subsp. longum</name>
    <dbReference type="NCBI Taxonomy" id="1679"/>
    <lineage>
        <taxon>Bacteria</taxon>
        <taxon>Bacillati</taxon>
        <taxon>Actinomycetota</taxon>
        <taxon>Actinomycetes</taxon>
        <taxon>Bifidobacteriales</taxon>
        <taxon>Bifidobacteriaceae</taxon>
        <taxon>Bifidobacterium</taxon>
    </lineage>
</organism>
<sequence length="148" mass="17166">MKRLIPFDTHMNYGPMRMAIYSSGIDVTVESDILDNMWGCYSEANRVILIDRRLTYTAKKCVLIHELVHWLHADYQCGMHEQRTRLEAARLLVDSQKYRQAEQTYGGAPWLIASELDLTIQTITDYQQCLHDFAVITPERRCLIGTQA</sequence>
<proteinExistence type="predicted"/>
<protein>
    <recommendedName>
        <fullName evidence="1">IrrE N-terminal-like domain-containing protein</fullName>
    </recommendedName>
</protein>
<evidence type="ECO:0000259" key="1">
    <source>
        <dbReference type="Pfam" id="PF06114"/>
    </source>
</evidence>
<gene>
    <name evidence="2" type="ORF">MCC10002_0706</name>
</gene>
<accession>A0A4R0S2Y8</accession>
<dbReference type="RefSeq" id="WP_229774077.1">
    <property type="nucleotide sequence ID" value="NZ_SHRV01000007.1"/>
</dbReference>